<reference evidence="2" key="2">
    <citation type="submission" date="2023-06" db="EMBL/GenBank/DDBJ databases">
        <authorList>
            <consortium name="Lawrence Berkeley National Laboratory"/>
            <person name="Haridas S."/>
            <person name="Hensen N."/>
            <person name="Bonometti L."/>
            <person name="Westerberg I."/>
            <person name="Brannstrom I.O."/>
            <person name="Guillou S."/>
            <person name="Cros-Aarteil S."/>
            <person name="Calhoun S."/>
            <person name="Kuo A."/>
            <person name="Mondo S."/>
            <person name="Pangilinan J."/>
            <person name="Riley R."/>
            <person name="Labutti K."/>
            <person name="Andreopoulos B."/>
            <person name="Lipzen A."/>
            <person name="Chen C."/>
            <person name="Yanf M."/>
            <person name="Daum C."/>
            <person name="Ng V."/>
            <person name="Clum A."/>
            <person name="Steindorff A."/>
            <person name="Ohm R."/>
            <person name="Martin F."/>
            <person name="Silar P."/>
            <person name="Natvig D."/>
            <person name="Lalanne C."/>
            <person name="Gautier V."/>
            <person name="Ament-Velasquez S.L."/>
            <person name="Kruys A."/>
            <person name="Hutchinson M.I."/>
            <person name="Powell A.J."/>
            <person name="Barry K."/>
            <person name="Miller A.N."/>
            <person name="Grigoriev I.V."/>
            <person name="Debuchy R."/>
            <person name="Gladieux P."/>
            <person name="Thoren M.H."/>
            <person name="Johannesson H."/>
        </authorList>
    </citation>
    <scope>NUCLEOTIDE SEQUENCE</scope>
    <source>
        <strain evidence="2">CBS 955.72</strain>
    </source>
</reference>
<dbReference type="PANTHER" id="PTHR43677">
    <property type="entry name" value="SHORT-CHAIN DEHYDROGENASE/REDUCTASE"/>
    <property type="match status" value="1"/>
</dbReference>
<comment type="caution">
    <text evidence="2">The sequence shown here is derived from an EMBL/GenBank/DDBJ whole genome shotgun (WGS) entry which is preliminary data.</text>
</comment>
<dbReference type="EMBL" id="JAUIQD010000003">
    <property type="protein sequence ID" value="KAK3357786.1"/>
    <property type="molecule type" value="Genomic_DNA"/>
</dbReference>
<gene>
    <name evidence="2" type="ORF">B0T25DRAFT_540152</name>
</gene>
<dbReference type="GO" id="GO:0005739">
    <property type="term" value="C:mitochondrion"/>
    <property type="evidence" value="ECO:0007669"/>
    <property type="project" value="TreeGrafter"/>
</dbReference>
<dbReference type="SUPFAM" id="SSF51735">
    <property type="entry name" value="NAD(P)-binding Rossmann-fold domains"/>
    <property type="match status" value="1"/>
</dbReference>
<evidence type="ECO:0000259" key="1">
    <source>
        <dbReference type="Pfam" id="PF00107"/>
    </source>
</evidence>
<evidence type="ECO:0000313" key="2">
    <source>
        <dbReference type="EMBL" id="KAK3357786.1"/>
    </source>
</evidence>
<proteinExistence type="predicted"/>
<dbReference type="Proteomes" id="UP001275084">
    <property type="component" value="Unassembled WGS sequence"/>
</dbReference>
<feature type="domain" description="Alcohol dehydrogenase-like C-terminal" evidence="1">
    <location>
        <begin position="32"/>
        <end position="121"/>
    </location>
</feature>
<dbReference type="Pfam" id="PF00107">
    <property type="entry name" value="ADH_zinc_N"/>
    <property type="match status" value="1"/>
</dbReference>
<keyword evidence="3" id="KW-1185">Reference proteome</keyword>
<dbReference type="GO" id="GO:0016491">
    <property type="term" value="F:oxidoreductase activity"/>
    <property type="evidence" value="ECO:0007669"/>
    <property type="project" value="TreeGrafter"/>
</dbReference>
<dbReference type="PANTHER" id="PTHR43677:SF4">
    <property type="entry name" value="QUINONE OXIDOREDUCTASE-LIKE PROTEIN 2"/>
    <property type="match status" value="1"/>
</dbReference>
<dbReference type="AlphaFoldDB" id="A0AAJ0HMU0"/>
<protein>
    <recommendedName>
        <fullName evidence="1">Alcohol dehydrogenase-like C-terminal domain-containing protein</fullName>
    </recommendedName>
</protein>
<dbReference type="Gene3D" id="3.40.50.720">
    <property type="entry name" value="NAD(P)-binding Rossmann-like Domain"/>
    <property type="match status" value="1"/>
</dbReference>
<dbReference type="InterPro" id="IPR013149">
    <property type="entry name" value="ADH-like_C"/>
</dbReference>
<evidence type="ECO:0000313" key="3">
    <source>
        <dbReference type="Proteomes" id="UP001275084"/>
    </source>
</evidence>
<name>A0AAJ0HMU0_9PEZI</name>
<dbReference type="Gene3D" id="3.90.180.10">
    <property type="entry name" value="Medium-chain alcohol dehydrogenases, catalytic domain"/>
    <property type="match status" value="1"/>
</dbReference>
<dbReference type="InterPro" id="IPR036291">
    <property type="entry name" value="NAD(P)-bd_dom_sf"/>
</dbReference>
<organism evidence="2 3">
    <name type="scientific">Lasiosphaeria hispida</name>
    <dbReference type="NCBI Taxonomy" id="260671"/>
    <lineage>
        <taxon>Eukaryota</taxon>
        <taxon>Fungi</taxon>
        <taxon>Dikarya</taxon>
        <taxon>Ascomycota</taxon>
        <taxon>Pezizomycotina</taxon>
        <taxon>Sordariomycetes</taxon>
        <taxon>Sordariomycetidae</taxon>
        <taxon>Sordariales</taxon>
        <taxon>Lasiosphaeriaceae</taxon>
        <taxon>Lasiosphaeria</taxon>
    </lineage>
</organism>
<dbReference type="InterPro" id="IPR051397">
    <property type="entry name" value="Zn-ADH-like_protein"/>
</dbReference>
<sequence length="220" mass="23185">MVQGAGGRGLVGVQSADVQAGQKVFVHGLSGAVGQGLVALCLLRGATVFGTASRRNHAALREAGVEGVFEYTNKDWVAAMKAAGGVDAVFDPLGFESWDESFSILKEKGVLLGYGGNQGSLSGSEEEMARSLWPYMGKLVVRGMLPFTGKRTGFYYIKPGTAGCQDGLAALIELLREGKIKVPIKAVWDLTTEGLKEAHQSWGKMAGMGSYLIRVGAGQV</sequence>
<reference evidence="2" key="1">
    <citation type="journal article" date="2023" name="Mol. Phylogenet. Evol.">
        <title>Genome-scale phylogeny and comparative genomics of the fungal order Sordariales.</title>
        <authorList>
            <person name="Hensen N."/>
            <person name="Bonometti L."/>
            <person name="Westerberg I."/>
            <person name="Brannstrom I.O."/>
            <person name="Guillou S."/>
            <person name="Cros-Aarteil S."/>
            <person name="Calhoun S."/>
            <person name="Haridas S."/>
            <person name="Kuo A."/>
            <person name="Mondo S."/>
            <person name="Pangilinan J."/>
            <person name="Riley R."/>
            <person name="LaButti K."/>
            <person name="Andreopoulos B."/>
            <person name="Lipzen A."/>
            <person name="Chen C."/>
            <person name="Yan M."/>
            <person name="Daum C."/>
            <person name="Ng V."/>
            <person name="Clum A."/>
            <person name="Steindorff A."/>
            <person name="Ohm R.A."/>
            <person name="Martin F."/>
            <person name="Silar P."/>
            <person name="Natvig D.O."/>
            <person name="Lalanne C."/>
            <person name="Gautier V."/>
            <person name="Ament-Velasquez S.L."/>
            <person name="Kruys A."/>
            <person name="Hutchinson M.I."/>
            <person name="Powell A.J."/>
            <person name="Barry K."/>
            <person name="Miller A.N."/>
            <person name="Grigoriev I.V."/>
            <person name="Debuchy R."/>
            <person name="Gladieux P."/>
            <person name="Hiltunen Thoren M."/>
            <person name="Johannesson H."/>
        </authorList>
    </citation>
    <scope>NUCLEOTIDE SEQUENCE</scope>
    <source>
        <strain evidence="2">CBS 955.72</strain>
    </source>
</reference>
<accession>A0AAJ0HMU0</accession>